<sequence>MRAGFALVFLTLLMPLGAHADTAARFDQGIDGCYSTIGEGGRQTAEYLADAGWNGDADDEMGLGWLYPDGTEDPFITVAIDGSFCQIESTSLGSEAAAGQLRRYLETKGAAHDPDKDEMGCTRFDLGDGYAVTITSGGDDPTCASDKNSALRFTYE</sequence>
<dbReference type="KEGG" id="geh:HYN69_13145"/>
<evidence type="ECO:0000313" key="3">
    <source>
        <dbReference type="Proteomes" id="UP000244496"/>
    </source>
</evidence>
<dbReference type="RefSeq" id="WP_108436141.1">
    <property type="nucleotide sequence ID" value="NZ_CP028918.1"/>
</dbReference>
<accession>A0A2S0UND4</accession>
<keyword evidence="1" id="KW-0732">Signal</keyword>
<keyword evidence="3" id="KW-1185">Reference proteome</keyword>
<evidence type="ECO:0000313" key="2">
    <source>
        <dbReference type="EMBL" id="AWB49324.1"/>
    </source>
</evidence>
<evidence type="ECO:0000256" key="1">
    <source>
        <dbReference type="SAM" id="SignalP"/>
    </source>
</evidence>
<dbReference type="Proteomes" id="UP000244496">
    <property type="component" value="Chromosome"/>
</dbReference>
<dbReference type="AlphaFoldDB" id="A0A2S0UND4"/>
<feature type="chain" id="PRO_5015608266" evidence="1">
    <location>
        <begin position="21"/>
        <end position="156"/>
    </location>
</feature>
<organism evidence="2 3">
    <name type="scientific">Paragemmobacter aquarius</name>
    <dbReference type="NCBI Taxonomy" id="2169400"/>
    <lineage>
        <taxon>Bacteria</taxon>
        <taxon>Pseudomonadati</taxon>
        <taxon>Pseudomonadota</taxon>
        <taxon>Alphaproteobacteria</taxon>
        <taxon>Rhodobacterales</taxon>
        <taxon>Paracoccaceae</taxon>
        <taxon>Paragemmobacter</taxon>
    </lineage>
</organism>
<dbReference type="EMBL" id="CP028918">
    <property type="protein sequence ID" value="AWB49324.1"/>
    <property type="molecule type" value="Genomic_DNA"/>
</dbReference>
<gene>
    <name evidence="2" type="ORF">HYN69_13145</name>
</gene>
<reference evidence="2 3" key="1">
    <citation type="submission" date="2018-04" db="EMBL/GenBank/DDBJ databases">
        <title>Genome sequencing of Gemmobacter.</title>
        <authorList>
            <person name="Yi H."/>
            <person name="Baek M.-G."/>
        </authorList>
    </citation>
    <scope>NUCLEOTIDE SEQUENCE [LARGE SCALE GENOMIC DNA]</scope>
    <source>
        <strain evidence="2 3">HYN0069</strain>
    </source>
</reference>
<feature type="signal peptide" evidence="1">
    <location>
        <begin position="1"/>
        <end position="20"/>
    </location>
</feature>
<protein>
    <submittedName>
        <fullName evidence="2">Uncharacterized protein</fullName>
    </submittedName>
</protein>
<name>A0A2S0UND4_9RHOB</name>
<dbReference type="OrthoDB" id="7863102at2"/>
<proteinExistence type="predicted"/>